<organism evidence="2">
    <name type="scientific">viral metagenome</name>
    <dbReference type="NCBI Taxonomy" id="1070528"/>
    <lineage>
        <taxon>unclassified sequences</taxon>
        <taxon>metagenomes</taxon>
        <taxon>organismal metagenomes</taxon>
    </lineage>
</organism>
<feature type="transmembrane region" description="Helical" evidence="1">
    <location>
        <begin position="83"/>
        <end position="101"/>
    </location>
</feature>
<proteinExistence type="predicted"/>
<dbReference type="AlphaFoldDB" id="A0A6C0LXE2"/>
<keyword evidence="1" id="KW-1133">Transmembrane helix</keyword>
<evidence type="ECO:0008006" key="3">
    <source>
        <dbReference type="Google" id="ProtNLM"/>
    </source>
</evidence>
<feature type="transmembrane region" description="Helical" evidence="1">
    <location>
        <begin position="20"/>
        <end position="38"/>
    </location>
</feature>
<feature type="transmembrane region" description="Helical" evidence="1">
    <location>
        <begin position="45"/>
        <end position="63"/>
    </location>
</feature>
<reference evidence="2" key="1">
    <citation type="journal article" date="2020" name="Nature">
        <title>Giant virus diversity and host interactions through global metagenomics.</title>
        <authorList>
            <person name="Schulz F."/>
            <person name="Roux S."/>
            <person name="Paez-Espino D."/>
            <person name="Jungbluth S."/>
            <person name="Walsh D.A."/>
            <person name="Denef V.J."/>
            <person name="McMahon K.D."/>
            <person name="Konstantinidis K.T."/>
            <person name="Eloe-Fadrosh E.A."/>
            <person name="Kyrpides N.C."/>
            <person name="Woyke T."/>
        </authorList>
    </citation>
    <scope>NUCLEOTIDE SEQUENCE</scope>
    <source>
        <strain evidence="2">GVMAG-S-1016704-142</strain>
    </source>
</reference>
<feature type="transmembrane region" description="Helical" evidence="1">
    <location>
        <begin position="113"/>
        <end position="132"/>
    </location>
</feature>
<keyword evidence="1" id="KW-0812">Transmembrane</keyword>
<dbReference type="EMBL" id="MN740565">
    <property type="protein sequence ID" value="QHU33912.1"/>
    <property type="molecule type" value="Genomic_DNA"/>
</dbReference>
<keyword evidence="1" id="KW-0472">Membrane</keyword>
<evidence type="ECO:0000313" key="2">
    <source>
        <dbReference type="EMBL" id="QHU33912.1"/>
    </source>
</evidence>
<name>A0A6C0LXE2_9ZZZZ</name>
<accession>A0A6C0LXE2</accession>
<evidence type="ECO:0000256" key="1">
    <source>
        <dbReference type="SAM" id="Phobius"/>
    </source>
</evidence>
<protein>
    <recommendedName>
        <fullName evidence="3">DUF2585 family protein</fullName>
    </recommendedName>
</protein>
<sequence length="135" mass="15392">MTSLYCKSEDDIECVFTPFSIIHLLSGAYLVIIFKYIGYSDINSFLLMNIVHGLYELKDFYIMYHTDMGKKGTVFHNTFINSLGDQLSAIVGAVVILYVYNNKQITRDIFIKSTIYITIISIFAWMNAFGALKIG</sequence>